<accession>A0A9D4J9Y2</accession>
<name>A0A9D4J9Y2_DREPO</name>
<keyword evidence="2" id="KW-1185">Reference proteome</keyword>
<evidence type="ECO:0000313" key="2">
    <source>
        <dbReference type="Proteomes" id="UP000828390"/>
    </source>
</evidence>
<reference evidence="1" key="1">
    <citation type="journal article" date="2019" name="bioRxiv">
        <title>The Genome of the Zebra Mussel, Dreissena polymorpha: A Resource for Invasive Species Research.</title>
        <authorList>
            <person name="McCartney M.A."/>
            <person name="Auch B."/>
            <person name="Kono T."/>
            <person name="Mallez S."/>
            <person name="Zhang Y."/>
            <person name="Obille A."/>
            <person name="Becker A."/>
            <person name="Abrahante J.E."/>
            <person name="Garbe J."/>
            <person name="Badalamenti J.P."/>
            <person name="Herman A."/>
            <person name="Mangelson H."/>
            <person name="Liachko I."/>
            <person name="Sullivan S."/>
            <person name="Sone E.D."/>
            <person name="Koren S."/>
            <person name="Silverstein K.A.T."/>
            <person name="Beckman K.B."/>
            <person name="Gohl D.M."/>
        </authorList>
    </citation>
    <scope>NUCLEOTIDE SEQUENCE</scope>
    <source>
        <strain evidence="1">Duluth1</strain>
        <tissue evidence="1">Whole animal</tissue>
    </source>
</reference>
<comment type="caution">
    <text evidence="1">The sequence shown here is derived from an EMBL/GenBank/DDBJ whole genome shotgun (WGS) entry which is preliminary data.</text>
</comment>
<organism evidence="1 2">
    <name type="scientific">Dreissena polymorpha</name>
    <name type="common">Zebra mussel</name>
    <name type="synonym">Mytilus polymorpha</name>
    <dbReference type="NCBI Taxonomy" id="45954"/>
    <lineage>
        <taxon>Eukaryota</taxon>
        <taxon>Metazoa</taxon>
        <taxon>Spiralia</taxon>
        <taxon>Lophotrochozoa</taxon>
        <taxon>Mollusca</taxon>
        <taxon>Bivalvia</taxon>
        <taxon>Autobranchia</taxon>
        <taxon>Heteroconchia</taxon>
        <taxon>Euheterodonta</taxon>
        <taxon>Imparidentia</taxon>
        <taxon>Neoheterodontei</taxon>
        <taxon>Myida</taxon>
        <taxon>Dreissenoidea</taxon>
        <taxon>Dreissenidae</taxon>
        <taxon>Dreissena</taxon>
    </lineage>
</organism>
<dbReference type="Proteomes" id="UP000828390">
    <property type="component" value="Unassembled WGS sequence"/>
</dbReference>
<gene>
    <name evidence="1" type="ORF">DPMN_133611</name>
</gene>
<evidence type="ECO:0000313" key="1">
    <source>
        <dbReference type="EMBL" id="KAH3805311.1"/>
    </source>
</evidence>
<feature type="non-terminal residue" evidence="1">
    <location>
        <position position="1"/>
    </location>
</feature>
<dbReference type="EMBL" id="JAIWYP010000006">
    <property type="protein sequence ID" value="KAH3805311.1"/>
    <property type="molecule type" value="Genomic_DNA"/>
</dbReference>
<sequence>VNAYAMMAILTLTVTTDNPVVLNVKCQLPLTRDKRSTGITEYEKSAMTVALSVRKTPSLYTTRPVSTAPSKME</sequence>
<dbReference type="AlphaFoldDB" id="A0A9D4J9Y2"/>
<proteinExistence type="predicted"/>
<protein>
    <submittedName>
        <fullName evidence="1">Uncharacterized protein</fullName>
    </submittedName>
</protein>
<reference evidence="1" key="2">
    <citation type="submission" date="2020-11" db="EMBL/GenBank/DDBJ databases">
        <authorList>
            <person name="McCartney M.A."/>
            <person name="Auch B."/>
            <person name="Kono T."/>
            <person name="Mallez S."/>
            <person name="Becker A."/>
            <person name="Gohl D.M."/>
            <person name="Silverstein K.A.T."/>
            <person name="Koren S."/>
            <person name="Bechman K.B."/>
            <person name="Herman A."/>
            <person name="Abrahante J.E."/>
            <person name="Garbe J."/>
        </authorList>
    </citation>
    <scope>NUCLEOTIDE SEQUENCE</scope>
    <source>
        <strain evidence="1">Duluth1</strain>
        <tissue evidence="1">Whole animal</tissue>
    </source>
</reference>